<dbReference type="InterPro" id="IPR038750">
    <property type="entry name" value="YczE/YyaS-like"/>
</dbReference>
<keyword evidence="1" id="KW-1133">Transmembrane helix</keyword>
<proteinExistence type="predicted"/>
<reference evidence="2" key="2">
    <citation type="submission" date="2021-04" db="EMBL/GenBank/DDBJ databases">
        <authorList>
            <person name="Gilroy R."/>
        </authorList>
    </citation>
    <scope>NUCLEOTIDE SEQUENCE</scope>
    <source>
        <strain evidence="2">687</strain>
    </source>
</reference>
<evidence type="ECO:0008006" key="4">
    <source>
        <dbReference type="Google" id="ProtNLM"/>
    </source>
</evidence>
<evidence type="ECO:0000313" key="3">
    <source>
        <dbReference type="Proteomes" id="UP000824150"/>
    </source>
</evidence>
<comment type="caution">
    <text evidence="2">The sequence shown here is derived from an EMBL/GenBank/DDBJ whole genome shotgun (WGS) entry which is preliminary data.</text>
</comment>
<sequence>MTATRMSKNELIRRYIVLFSALIVGAFGVTLVTRSTLGVNSVACFSYVSSVYFPVTMGMVTIAFNASMLLGQWLIFTPAQRKSELVNLILQVPVIVVFGLMVDVWMYLTRDLLLDAYWQKMVVLLVGSLIVALNIALQAVASVSMLACDAFVRFLALRINHRLGTVKLCYDLLLVASAALMSLICSNFSEIVGIREGTVIGAIIVGPLVQVWLPWLQGLKRWCDPNHRAVTEA</sequence>
<feature type="transmembrane region" description="Helical" evidence="1">
    <location>
        <begin position="12"/>
        <end position="32"/>
    </location>
</feature>
<dbReference type="Proteomes" id="UP000824150">
    <property type="component" value="Unassembled WGS sequence"/>
</dbReference>
<feature type="transmembrane region" description="Helical" evidence="1">
    <location>
        <begin position="128"/>
        <end position="156"/>
    </location>
</feature>
<name>A0A9E2KPG5_9GAMM</name>
<dbReference type="Pfam" id="PF19700">
    <property type="entry name" value="DUF6198"/>
    <property type="match status" value="1"/>
</dbReference>
<accession>A0A9E2KPG5</accession>
<protein>
    <recommendedName>
        <fullName evidence="4">YitT family protein</fullName>
    </recommendedName>
</protein>
<dbReference type="EMBL" id="JAHLFG010000063">
    <property type="protein sequence ID" value="MBU3827039.1"/>
    <property type="molecule type" value="Genomic_DNA"/>
</dbReference>
<feature type="transmembrane region" description="Helical" evidence="1">
    <location>
        <begin position="88"/>
        <end position="108"/>
    </location>
</feature>
<evidence type="ECO:0000313" key="2">
    <source>
        <dbReference type="EMBL" id="MBU3827039.1"/>
    </source>
</evidence>
<feature type="transmembrane region" description="Helical" evidence="1">
    <location>
        <begin position="198"/>
        <end position="216"/>
    </location>
</feature>
<gene>
    <name evidence="2" type="ORF">IAA31_06070</name>
</gene>
<reference evidence="2" key="1">
    <citation type="journal article" date="2021" name="PeerJ">
        <title>Extensive microbial diversity within the chicken gut microbiome revealed by metagenomics and culture.</title>
        <authorList>
            <person name="Gilroy R."/>
            <person name="Ravi A."/>
            <person name="Getino M."/>
            <person name="Pursley I."/>
            <person name="Horton D.L."/>
            <person name="Alikhan N.F."/>
            <person name="Baker D."/>
            <person name="Gharbi K."/>
            <person name="Hall N."/>
            <person name="Watson M."/>
            <person name="Adriaenssens E.M."/>
            <person name="Foster-Nyarko E."/>
            <person name="Jarju S."/>
            <person name="Secka A."/>
            <person name="Antonio M."/>
            <person name="Oren A."/>
            <person name="Chaudhuri R.R."/>
            <person name="La Ragione R."/>
            <person name="Hildebrand F."/>
            <person name="Pallen M.J."/>
        </authorList>
    </citation>
    <scope>NUCLEOTIDE SEQUENCE</scope>
    <source>
        <strain evidence="2">687</strain>
    </source>
</reference>
<evidence type="ECO:0000256" key="1">
    <source>
        <dbReference type="SAM" id="Phobius"/>
    </source>
</evidence>
<feature type="transmembrane region" description="Helical" evidence="1">
    <location>
        <begin position="52"/>
        <end position="76"/>
    </location>
</feature>
<dbReference type="AlphaFoldDB" id="A0A9E2KPG5"/>
<organism evidence="2 3">
    <name type="scientific">Candidatus Anaerobiospirillum merdipullorum</name>
    <dbReference type="NCBI Taxonomy" id="2838450"/>
    <lineage>
        <taxon>Bacteria</taxon>
        <taxon>Pseudomonadati</taxon>
        <taxon>Pseudomonadota</taxon>
        <taxon>Gammaproteobacteria</taxon>
        <taxon>Aeromonadales</taxon>
        <taxon>Succinivibrionaceae</taxon>
        <taxon>Anaerobiospirillum</taxon>
    </lineage>
</organism>
<dbReference type="PANTHER" id="PTHR40078:SF1">
    <property type="entry name" value="INTEGRAL MEMBRANE PROTEIN"/>
    <property type="match status" value="1"/>
</dbReference>
<keyword evidence="1" id="KW-0472">Membrane</keyword>
<feature type="transmembrane region" description="Helical" evidence="1">
    <location>
        <begin position="168"/>
        <end position="192"/>
    </location>
</feature>
<keyword evidence="1" id="KW-0812">Transmembrane</keyword>
<dbReference type="PANTHER" id="PTHR40078">
    <property type="entry name" value="INTEGRAL MEMBRANE PROTEIN-RELATED"/>
    <property type="match status" value="1"/>
</dbReference>